<proteinExistence type="predicted"/>
<dbReference type="AlphaFoldDB" id="A0A0C6NZL6"/>
<name>A0A0C6NZL6_BORBO</name>
<evidence type="ECO:0008006" key="4">
    <source>
        <dbReference type="Google" id="ProtNLM"/>
    </source>
</evidence>
<gene>
    <name evidence="2" type="ORF">BN112_0222</name>
</gene>
<dbReference type="KEGG" id="bbh:BN112_0222"/>
<reference evidence="2 3" key="1">
    <citation type="journal article" date="2012" name="BMC Genomics">
        <title>Comparative genomics of the classical Bordetella subspecies: the evolution and exchange of virulence-associated diversity amongst closely related pathogens.</title>
        <authorList>
            <person name="Park J."/>
            <person name="Zhang Y."/>
            <person name="Buboltz A.M."/>
            <person name="Zhang X."/>
            <person name="Schuster S.C."/>
            <person name="Ahuja U."/>
            <person name="Liu M."/>
            <person name="Miller J.F."/>
            <person name="Sebaihia M."/>
            <person name="Bentley S.D."/>
            <person name="Parkhill J."/>
            <person name="Harvill E.T."/>
        </authorList>
    </citation>
    <scope>NUCLEOTIDE SEQUENCE [LARGE SCALE GENOMIC DNA]</scope>
    <source>
        <strain evidence="2 3">253</strain>
    </source>
</reference>
<dbReference type="HOGENOM" id="CLU_188949_1_0_4"/>
<dbReference type="Proteomes" id="UP000007564">
    <property type="component" value="Chromosome"/>
</dbReference>
<feature type="compositionally biased region" description="Low complexity" evidence="1">
    <location>
        <begin position="1"/>
        <end position="18"/>
    </location>
</feature>
<dbReference type="EMBL" id="HE965806">
    <property type="protein sequence ID" value="CCJ52140.1"/>
    <property type="molecule type" value="Genomic_DNA"/>
</dbReference>
<protein>
    <recommendedName>
        <fullName evidence="4">Protein of unknwon function (DUF3008)</fullName>
    </recommendedName>
</protein>
<feature type="compositionally biased region" description="Basic and acidic residues" evidence="1">
    <location>
        <begin position="19"/>
        <end position="46"/>
    </location>
</feature>
<dbReference type="GeneID" id="69601920"/>
<accession>A0A0C6NZL6</accession>
<feature type="region of interest" description="Disordered" evidence="1">
    <location>
        <begin position="1"/>
        <end position="59"/>
    </location>
</feature>
<dbReference type="InterPro" id="IPR021553">
    <property type="entry name" value="DUF3008"/>
</dbReference>
<evidence type="ECO:0000313" key="2">
    <source>
        <dbReference type="EMBL" id="CCJ52140.1"/>
    </source>
</evidence>
<dbReference type="RefSeq" id="WP_003812228.1">
    <property type="nucleotide sequence ID" value="NC_019382.1"/>
</dbReference>
<sequence>MPAKSKAQQMAAGAALAAKRGESRVSDLKGASRDMYDSMSERELEHMAGTARKGKPYHK</sequence>
<evidence type="ECO:0000313" key="3">
    <source>
        <dbReference type="Proteomes" id="UP000007564"/>
    </source>
</evidence>
<evidence type="ECO:0000256" key="1">
    <source>
        <dbReference type="SAM" id="MobiDB-lite"/>
    </source>
</evidence>
<dbReference type="Pfam" id="PF11450">
    <property type="entry name" value="DUF3008"/>
    <property type="match status" value="1"/>
</dbReference>
<organism evidence="2 3">
    <name type="scientific">Bordetella bronchiseptica 253</name>
    <dbReference type="NCBI Taxonomy" id="568707"/>
    <lineage>
        <taxon>Bacteria</taxon>
        <taxon>Pseudomonadati</taxon>
        <taxon>Pseudomonadota</taxon>
        <taxon>Betaproteobacteria</taxon>
        <taxon>Burkholderiales</taxon>
        <taxon>Alcaligenaceae</taxon>
        <taxon>Bordetella</taxon>
    </lineage>
</organism>
<dbReference type="OrthoDB" id="199153at2"/>